<feature type="region of interest" description="Disordered" evidence="1">
    <location>
        <begin position="44"/>
        <end position="73"/>
    </location>
</feature>
<protein>
    <submittedName>
        <fullName evidence="2">Uncharacterized protein</fullName>
    </submittedName>
</protein>
<comment type="caution">
    <text evidence="2">The sequence shown here is derived from an EMBL/GenBank/DDBJ whole genome shotgun (WGS) entry which is preliminary data.</text>
</comment>
<dbReference type="Proteomes" id="UP000237271">
    <property type="component" value="Unassembled WGS sequence"/>
</dbReference>
<name>A0A2P4XL86_9STRA</name>
<accession>A0A2P4XL86</accession>
<proteinExistence type="predicted"/>
<gene>
    <name evidence="2" type="ORF">PHPALM_17852</name>
</gene>
<evidence type="ECO:0000313" key="2">
    <source>
        <dbReference type="EMBL" id="POM66307.1"/>
    </source>
</evidence>
<keyword evidence="3" id="KW-1185">Reference proteome</keyword>
<organism evidence="2 3">
    <name type="scientific">Phytophthora palmivora</name>
    <dbReference type="NCBI Taxonomy" id="4796"/>
    <lineage>
        <taxon>Eukaryota</taxon>
        <taxon>Sar</taxon>
        <taxon>Stramenopiles</taxon>
        <taxon>Oomycota</taxon>
        <taxon>Peronosporomycetes</taxon>
        <taxon>Peronosporales</taxon>
        <taxon>Peronosporaceae</taxon>
        <taxon>Phytophthora</taxon>
    </lineage>
</organism>
<evidence type="ECO:0000256" key="1">
    <source>
        <dbReference type="SAM" id="MobiDB-lite"/>
    </source>
</evidence>
<dbReference type="AlphaFoldDB" id="A0A2P4XL86"/>
<dbReference type="EMBL" id="NCKW01009660">
    <property type="protein sequence ID" value="POM66307.1"/>
    <property type="molecule type" value="Genomic_DNA"/>
</dbReference>
<evidence type="ECO:0000313" key="3">
    <source>
        <dbReference type="Proteomes" id="UP000237271"/>
    </source>
</evidence>
<sequence>MESAKYNLSQQVFDVLTAYLILHYPLIKKLQADGQAVRAPGMVFTPCGLSSNDPRDKPRRRNHPIIEQSNQSKIIDHQHSVIDQLMKHSKR</sequence>
<reference evidence="2 3" key="1">
    <citation type="journal article" date="2017" name="Genome Biol. Evol.">
        <title>Phytophthora megakarya and P. palmivora, closely related causal agents of cacao black pod rot, underwent increases in genome sizes and gene numbers by different mechanisms.</title>
        <authorList>
            <person name="Ali S.S."/>
            <person name="Shao J."/>
            <person name="Lary D.J."/>
            <person name="Kronmiller B."/>
            <person name="Shen D."/>
            <person name="Strem M.D."/>
            <person name="Amoako-Attah I."/>
            <person name="Akrofi A.Y."/>
            <person name="Begoude B.A."/>
            <person name="Ten Hoopen G.M."/>
            <person name="Coulibaly K."/>
            <person name="Kebe B.I."/>
            <person name="Melnick R.L."/>
            <person name="Guiltinan M.J."/>
            <person name="Tyler B.M."/>
            <person name="Meinhardt L.W."/>
            <person name="Bailey B.A."/>
        </authorList>
    </citation>
    <scope>NUCLEOTIDE SEQUENCE [LARGE SCALE GENOMIC DNA]</scope>
    <source>
        <strain evidence="3">sbr112.9</strain>
    </source>
</reference>